<evidence type="ECO:0000313" key="2">
    <source>
        <dbReference type="EMBL" id="KAK3398411.1"/>
    </source>
</evidence>
<feature type="compositionally biased region" description="Polar residues" evidence="1">
    <location>
        <begin position="1"/>
        <end position="21"/>
    </location>
</feature>
<protein>
    <submittedName>
        <fullName evidence="2">Uncharacterized protein</fullName>
    </submittedName>
</protein>
<organism evidence="2 3">
    <name type="scientific">Sordaria brevicollis</name>
    <dbReference type="NCBI Taxonomy" id="83679"/>
    <lineage>
        <taxon>Eukaryota</taxon>
        <taxon>Fungi</taxon>
        <taxon>Dikarya</taxon>
        <taxon>Ascomycota</taxon>
        <taxon>Pezizomycotina</taxon>
        <taxon>Sordariomycetes</taxon>
        <taxon>Sordariomycetidae</taxon>
        <taxon>Sordariales</taxon>
        <taxon>Sordariaceae</taxon>
        <taxon>Sordaria</taxon>
    </lineage>
</organism>
<evidence type="ECO:0000256" key="1">
    <source>
        <dbReference type="SAM" id="MobiDB-lite"/>
    </source>
</evidence>
<accession>A0AAE0PEF8</accession>
<dbReference type="Proteomes" id="UP001281003">
    <property type="component" value="Unassembled WGS sequence"/>
</dbReference>
<name>A0AAE0PEF8_SORBR</name>
<dbReference type="EMBL" id="JAUTDP010000006">
    <property type="protein sequence ID" value="KAK3398411.1"/>
    <property type="molecule type" value="Genomic_DNA"/>
</dbReference>
<gene>
    <name evidence="2" type="ORF">B0T20DRAFT_411081</name>
</gene>
<proteinExistence type="predicted"/>
<dbReference type="Gene3D" id="2.120.10.70">
    <property type="entry name" value="Fucose-specific lectin"/>
    <property type="match status" value="1"/>
</dbReference>
<sequence length="3065" mass="330292">MGMSASTVQASESTMAQQSQAEGGVTLDQKVVELVQSNKAGRVACYTLGAHSAKGTDCGHCPYCVSLLPSPPGSAPSEAGSTQDGALESLGFGNNNIISKSDETVTTVRSALGAVIDRVQKDLGFPTEDTKRASEAFSYNLAAQASFQLHTDWEILRGFILQAASLKTAVADASGLAATLGVELAATLFLNDVKYNVIGKTSAPGQDGDIEFTLSLQPSNQRDTFDVLAFIQACAATDPSVADGASRLGQELFEIVQTSELTRAVSATLTIVRPTSAQSSGYLKQFNVVFDNKLTWDIVPEKLSLRDALARLVFTRQQSGEPFDALLEADGKVLVDESSSTDVDVNVRLSLIKGQVVLDLTTGMAAGVKPSQVLDILSVAQVSQSSFDALAVPPGLPSPDDTANRSQVFVVFQRVDGQWRLNQARSAVYPKITWKPFPSATVQDLHYVVAAFRPEIKPGDRDSLMRGIIVLPQGNQSTDLVYTAVVPGTIRLANTNLTVLVDFDAATNVIQLRCFLPDGDSTSILGVVSDPTLHPDDFGHDQFQQLLDGIDFPSSSPIRLQDVGQPGLGIRRQITIFITDSTISRITVSAIFPDSGKPWTLTDTLTLHDMGIWLDYTLSTHTLISYVLGSFNLSNGRPIYGFVPGSKNPSADFTLSFSGSINPTGGLGISPMEIFADLGDLKPNTDGWDLPSNLPGDGWGVLQSSSSTVNLSFTQADRPDDFVLQHVLTSYPVGGSWTAIPGLNLQDLSIQVVTTPQGDNRPQPSTTFVIKGKPDQDLSGNGSRPGINVIFGSDGGSRIESDDADEEGDGTLSFSPSSLVSLTGFDTSSLDSLLDDLIPANFPVQPHDVIHSQQPGCVFEVRPKPGTGDLDFSKFEFTASSDKPTSLAPGFNIIKMILRLLVSNPQGQKPDITTSANVVLDIGGFKGPAKVTFQKPTAGPAHQVFDLRVPVADLSSIIATLAGQELDALTPPGVPNTGNQKLPVQIVFAGDVIQSLVVRYPSQAAINFAPFNMSQLVLTLTWAGSGEPTVAFTGQASCGDVPLEITLSYDHSSPDSASFVVHPGQKRPLYLSDITAQGIPAPSYDVPEGCVPFDQATLSSISGVYGIVRREPTPIIGILQFEATVLTDQVVTVFELEDRRIQLRDLGLRWTYSVDAVKTLSNTVVFAKLRARNMETDGKGDILVQLLKDGRGREVYTGTLKVEESNSIDFKEPLDLFLPSRTYALPTNVNLPSAIPLLNVTVTVIRNTSVEINGNGTTKWEIPLDQTTINLDQVGLHIRAQKNAVAASITGVLSLANFKSAEERAHFHISTATNSVLRANIERSGAPADGGSDLDQLTTDLALKPLRDIVSDVSSKISFDQKPLFLHADFNDATRLPLCVTGRVAGVGHLGFFTSKRPDTGVREYVVSMPSTTLTSLFSWAEQDLASTFDVRQVDTFIVSYNGTIRDLVTDIDAATTLLPANVFAKIVPSYWDTMPVDTTLSPGAWFFARPKFDGQGSLTNALVNVSQPGHLPNVTLYGKLSSTQNVYGVVVRDLYVLDSSLAVDVAVGSIVKDETTGGNTVVLSGGLIINGLVNTDELPAFNVNITISDTSAQFTVDENQYPTITNPFGDMPNVILAPQSLVGTITYKVGAPRTNSFSLFANAFFGSQEGTTPAPARVVFMNGLPQVVVIDVNEKPISSIFGTVIQGTWPSEFPDLTLTNGTIYYAKQDIADTSSSQLTTFYEGYHLTADISLFDSIFRIRIDFVDSGDGVVINGSAIDVIDTGFIKLFKPTIYINTSTSNITFTVSSDDVLFFGDKAPSLQLLYVPGDNGGHYTGTLQQPNSTKPFVTILYENGHFGIDNWVVPALPADQVSQIVQLDNAIAQATEKYPSSHPALTGLSFDKPIVPQFTWTITKPSGQEPVFTNGTLNGQLVWSYTITIPGLDDSFTFNLPNVPVSMTSFTPSQITQVLVTIVEQHTADIGQAILDRPDVFESILDVMSPDHLGPQIIKLLILRGIRSNALQRAWELFKKEHGLLQNLANTASTQLDQAVGQVDGATTDGQNFAQVLVLYQQALGPIGALFSALGADSSFEQLGDILKDAFDNKKPIVQRIDEIHASETHIEELRAQLRQKIESLLAIRGAPRFVLVAGDDGHEQFILDWSRVLPAPVHAHVQDVLSTLVWDISYQGIKGDEVSQITLGSTQTSWTVPTTTVAPGTTVKVLIRARFTYQGEEFTGPWSDASSVVYTQKLKAPKGVSIVTGQTDRRTVLFTVRFPKAPAGTYEVAVTPADHQTHKLAVLHKKITTSTDGEFTFPVDVWQFHPDAIKYGTLQVLVRRVTTDKSKYRDSTWTLVPNSEFIVKSFEGTNSVVARRFGKAIIVEWEQPGRAADDFELVVLDAKKNPAAVSQQLLQSPDNRRVLRLTKLPTPAEEGTISLSIRVAPAEAPAMTYYLPARVLVKLTPETVFTITDESYYDIGAKSTVLYVTAPTQLTQVVQEVVVSFATPEGTQARQDVRAPLEPIDDQRARIVVPLALGPGFGNKAPGFITVKAVHSFAQVIGSPSQRWKFPDLSGSFSLVPFQVSTGVDGSIQLSWAPVPETDRTYLFTLLDSKQEHESPTLSASLATGAVQFAADSVRALLTSDATHLIVSVVVATASVRSQASLLYITLPNVQQDRQIVSIPSQQVSCLTWRVLPQSNIVALHRPTQRHMEFFTSIHDPEVEQTQIRGLLTDPPKTYPVTAAAEPPLADGSSAITVCTRADSEVPSAKSPFELFYIGDHGRIYGRPWDTQYEDNRLVWRTPIDYPFRDGMASTLNGGALSAVARSGSTELFWAGPDGKIWRALWTEQDGWLPSDKVEQITSEGVVVTEAQLAADSNFPTEAKPALEALQVISRDDAPTVLFSVAVNGAVLAFVGPHYKPVSVGGAKASFTGGIATAATRDQDEDRVWVFFVNPAGAVQGAYAVLTEEGELGEFTVVDITTESGAHANSKVTVVQSSAALGVAGLMVIWATPEGEMKAARVAVSTASSDVVSWYSFALGKQLKFSSAGPLQVAAAADVSGKRAIAWCSEDQRISELEFDFEGEWLQY</sequence>
<reference evidence="2" key="1">
    <citation type="journal article" date="2023" name="Mol. Phylogenet. Evol.">
        <title>Genome-scale phylogeny and comparative genomics of the fungal order Sordariales.</title>
        <authorList>
            <person name="Hensen N."/>
            <person name="Bonometti L."/>
            <person name="Westerberg I."/>
            <person name="Brannstrom I.O."/>
            <person name="Guillou S."/>
            <person name="Cros-Aarteil S."/>
            <person name="Calhoun S."/>
            <person name="Haridas S."/>
            <person name="Kuo A."/>
            <person name="Mondo S."/>
            <person name="Pangilinan J."/>
            <person name="Riley R."/>
            <person name="LaButti K."/>
            <person name="Andreopoulos B."/>
            <person name="Lipzen A."/>
            <person name="Chen C."/>
            <person name="Yan M."/>
            <person name="Daum C."/>
            <person name="Ng V."/>
            <person name="Clum A."/>
            <person name="Steindorff A."/>
            <person name="Ohm R.A."/>
            <person name="Martin F."/>
            <person name="Silar P."/>
            <person name="Natvig D.O."/>
            <person name="Lalanne C."/>
            <person name="Gautier V."/>
            <person name="Ament-Velasquez S.L."/>
            <person name="Kruys A."/>
            <person name="Hutchinson M.I."/>
            <person name="Powell A.J."/>
            <person name="Barry K."/>
            <person name="Miller A.N."/>
            <person name="Grigoriev I.V."/>
            <person name="Debuchy R."/>
            <person name="Gladieux P."/>
            <person name="Hiltunen Thoren M."/>
            <person name="Johannesson H."/>
        </authorList>
    </citation>
    <scope>NUCLEOTIDE SEQUENCE</scope>
    <source>
        <strain evidence="2">FGSC 1904</strain>
    </source>
</reference>
<feature type="region of interest" description="Disordered" evidence="1">
    <location>
        <begin position="792"/>
        <end position="812"/>
    </location>
</feature>
<dbReference type="SUPFAM" id="SSF89372">
    <property type="entry name" value="Fucose-specific lectin"/>
    <property type="match status" value="1"/>
</dbReference>
<reference evidence="2" key="2">
    <citation type="submission" date="2023-07" db="EMBL/GenBank/DDBJ databases">
        <authorList>
            <consortium name="Lawrence Berkeley National Laboratory"/>
            <person name="Haridas S."/>
            <person name="Hensen N."/>
            <person name="Bonometti L."/>
            <person name="Westerberg I."/>
            <person name="Brannstrom I.O."/>
            <person name="Guillou S."/>
            <person name="Cros-Aarteil S."/>
            <person name="Calhoun S."/>
            <person name="Kuo A."/>
            <person name="Mondo S."/>
            <person name="Pangilinan J."/>
            <person name="Riley R."/>
            <person name="LaButti K."/>
            <person name="Andreopoulos B."/>
            <person name="Lipzen A."/>
            <person name="Chen C."/>
            <person name="Yanf M."/>
            <person name="Daum C."/>
            <person name="Ng V."/>
            <person name="Clum A."/>
            <person name="Steindorff A."/>
            <person name="Ohm R."/>
            <person name="Martin F."/>
            <person name="Silar P."/>
            <person name="Natvig D."/>
            <person name="Lalanne C."/>
            <person name="Gautier V."/>
            <person name="Ament-velasquez S.L."/>
            <person name="Kruys A."/>
            <person name="Hutchinson M.I."/>
            <person name="Powell A.J."/>
            <person name="Barry K."/>
            <person name="Miller A.N."/>
            <person name="Grigoriev I.V."/>
            <person name="Debuchy R."/>
            <person name="Gladieux P."/>
            <person name="Thoren M.H."/>
            <person name="Johannesson H."/>
        </authorList>
    </citation>
    <scope>NUCLEOTIDE SEQUENCE</scope>
    <source>
        <strain evidence="2">FGSC 1904</strain>
    </source>
</reference>
<evidence type="ECO:0000313" key="3">
    <source>
        <dbReference type="Proteomes" id="UP001281003"/>
    </source>
</evidence>
<comment type="caution">
    <text evidence="2">The sequence shown here is derived from an EMBL/GenBank/DDBJ whole genome shotgun (WGS) entry which is preliminary data.</text>
</comment>
<feature type="region of interest" description="Disordered" evidence="1">
    <location>
        <begin position="1"/>
        <end position="23"/>
    </location>
</feature>
<keyword evidence="3" id="KW-1185">Reference proteome</keyword>